<keyword evidence="8 11" id="KW-1133">Transmembrane helix</keyword>
<evidence type="ECO:0000256" key="9">
    <source>
        <dbReference type="ARBA" id="ARBA00023136"/>
    </source>
</evidence>
<sequence>MMLRKKSHARPVAGSALARLAGSRFSFRGKLRTTRRVGFALIAVLIVVSVLSLAAYRFAESMTSEYQVAVRTTEAAQAKTFAASGVHYVAGMLADPNTFNGTLAGNPYDNQGVFANVTVSTDGPKGGGRFSLIAVGDTFTGTGESRYMIRYGVTDEAAKINVNSMLQLDPTGNTLYTALMTLPNMTPNIADSIVDWVDSDEIPRTNGSESSYYQGLSQPYRSKNAPLNSLDELLLVNGVTPQLLYGNDRNRNGKMDTGEADGNDFGRGWSEFLTPYGRELDVDINGNQRINLNDSTTDPNTQSQLLTQALGQAMSDYIMAARMYGTTSTASSTTSSSSSGSSTSGSSTTQSGSSGSSGNSGSGSSGSMSGSGSSGSSGSGSSGNSGSSGSSSGSGSSGSSSNTVTGTAANLRTAVAASLAASTPPTLSNKISSIGSLFSTQVSLPQPANAAQNAPTTVVASPLNDPTQLATVLPPLLDATTPRTTYDMVPRVNVNMAPPEVLTALPGLTAADVATIVNARGSQSPTDPATTTGAWIFTQAGIDPSKFAALEQYITGKTMTYRVHSVGYFASNGSIGNGGAVARVEAVIDTNQGTPRFLYYRDVTDLGRGFDLPR</sequence>
<evidence type="ECO:0000256" key="5">
    <source>
        <dbReference type="ARBA" id="ARBA00022519"/>
    </source>
</evidence>
<evidence type="ECO:0000256" key="7">
    <source>
        <dbReference type="ARBA" id="ARBA00022927"/>
    </source>
</evidence>
<feature type="region of interest" description="Disordered" evidence="10">
    <location>
        <begin position="328"/>
        <end position="405"/>
    </location>
</feature>
<reference evidence="14" key="1">
    <citation type="submission" date="2017-06" db="EMBL/GenBank/DDBJ databases">
        <title>Genome analysis of Fimbriiglobus ruber SP5, the first member of the order Planctomycetales with confirmed chitinolytic capability.</title>
        <authorList>
            <person name="Ravin N.V."/>
            <person name="Rakitin A.L."/>
            <person name="Ivanova A.A."/>
            <person name="Beletsky A.V."/>
            <person name="Kulichevskaya I.S."/>
            <person name="Mardanov A.V."/>
            <person name="Dedysh S.N."/>
        </authorList>
    </citation>
    <scope>NUCLEOTIDE SEQUENCE [LARGE SCALE GENOMIC DNA]</scope>
    <source>
        <strain evidence="14">SP5</strain>
    </source>
</reference>
<keyword evidence="14" id="KW-1185">Reference proteome</keyword>
<keyword evidence="7" id="KW-0653">Protein transport</keyword>
<evidence type="ECO:0000259" key="12">
    <source>
        <dbReference type="Pfam" id="PF21687"/>
    </source>
</evidence>
<feature type="transmembrane region" description="Helical" evidence="11">
    <location>
        <begin position="37"/>
        <end position="59"/>
    </location>
</feature>
<evidence type="ECO:0000256" key="2">
    <source>
        <dbReference type="ARBA" id="ARBA00007246"/>
    </source>
</evidence>
<dbReference type="Gene3D" id="1.10.40.60">
    <property type="entry name" value="EpsJ-like"/>
    <property type="match status" value="1"/>
</dbReference>
<dbReference type="EMBL" id="NIDE01000002">
    <property type="protein sequence ID" value="OWK45668.1"/>
    <property type="molecule type" value="Genomic_DNA"/>
</dbReference>
<evidence type="ECO:0000256" key="11">
    <source>
        <dbReference type="SAM" id="Phobius"/>
    </source>
</evidence>
<keyword evidence="9 11" id="KW-0472">Membrane</keyword>
<gene>
    <name evidence="13" type="ORF">FRUB_01999</name>
</gene>
<keyword evidence="3" id="KW-0813">Transport</keyword>
<name>A0A225E4E4_9BACT</name>
<evidence type="ECO:0000256" key="8">
    <source>
        <dbReference type="ARBA" id="ARBA00022989"/>
    </source>
</evidence>
<evidence type="ECO:0000256" key="4">
    <source>
        <dbReference type="ARBA" id="ARBA00022475"/>
    </source>
</evidence>
<evidence type="ECO:0000256" key="1">
    <source>
        <dbReference type="ARBA" id="ARBA00004533"/>
    </source>
</evidence>
<dbReference type="SUPFAM" id="SSF158544">
    <property type="entry name" value="GspK insert domain-like"/>
    <property type="match status" value="1"/>
</dbReference>
<keyword evidence="4" id="KW-1003">Cell membrane</keyword>
<comment type="similarity">
    <text evidence="2">Belongs to the GSP K family.</text>
</comment>
<evidence type="ECO:0000313" key="13">
    <source>
        <dbReference type="EMBL" id="OWK45668.1"/>
    </source>
</evidence>
<comment type="caution">
    <text evidence="13">The sequence shown here is derived from an EMBL/GenBank/DDBJ whole genome shotgun (WGS) entry which is preliminary data.</text>
</comment>
<dbReference type="GO" id="GO:0005886">
    <property type="term" value="C:plasma membrane"/>
    <property type="evidence" value="ECO:0007669"/>
    <property type="project" value="UniProtKB-SubCell"/>
</dbReference>
<feature type="compositionally biased region" description="Low complexity" evidence="10">
    <location>
        <begin position="328"/>
        <end position="357"/>
    </location>
</feature>
<dbReference type="PANTHER" id="PTHR38831:SF2">
    <property type="entry name" value="TYPE II SECRETION SYSTEM PROTEIN K"/>
    <property type="match status" value="1"/>
</dbReference>
<keyword evidence="6 11" id="KW-0812">Transmembrane</keyword>
<feature type="compositionally biased region" description="Low complexity" evidence="10">
    <location>
        <begin position="384"/>
        <end position="405"/>
    </location>
</feature>
<feature type="domain" description="T2SS protein K first SAM-like" evidence="12">
    <location>
        <begin position="158"/>
        <end position="243"/>
    </location>
</feature>
<protein>
    <recommendedName>
        <fullName evidence="12">T2SS protein K first SAM-like domain-containing protein</fullName>
    </recommendedName>
</protein>
<accession>A0A225E4E4</accession>
<evidence type="ECO:0000256" key="3">
    <source>
        <dbReference type="ARBA" id="ARBA00022448"/>
    </source>
</evidence>
<organism evidence="13 14">
    <name type="scientific">Fimbriiglobus ruber</name>
    <dbReference type="NCBI Taxonomy" id="1908690"/>
    <lineage>
        <taxon>Bacteria</taxon>
        <taxon>Pseudomonadati</taxon>
        <taxon>Planctomycetota</taxon>
        <taxon>Planctomycetia</taxon>
        <taxon>Gemmatales</taxon>
        <taxon>Gemmataceae</taxon>
        <taxon>Fimbriiglobus</taxon>
    </lineage>
</organism>
<proteinExistence type="inferred from homology"/>
<dbReference type="PANTHER" id="PTHR38831">
    <property type="entry name" value="TYPE II SECRETION SYSTEM PROTEIN K"/>
    <property type="match status" value="1"/>
</dbReference>
<feature type="compositionally biased region" description="Gly residues" evidence="10">
    <location>
        <begin position="372"/>
        <end position="383"/>
    </location>
</feature>
<dbReference type="InterPro" id="IPR038072">
    <property type="entry name" value="GspK_central_sf"/>
</dbReference>
<comment type="subcellular location">
    <subcellularLocation>
        <location evidence="1">Cell inner membrane</location>
    </subcellularLocation>
</comment>
<dbReference type="Pfam" id="PF21687">
    <property type="entry name" value="T2SSK_1st"/>
    <property type="match status" value="1"/>
</dbReference>
<evidence type="ECO:0000313" key="14">
    <source>
        <dbReference type="Proteomes" id="UP000214646"/>
    </source>
</evidence>
<dbReference type="InterPro" id="IPR005628">
    <property type="entry name" value="GspK"/>
</dbReference>
<evidence type="ECO:0000256" key="6">
    <source>
        <dbReference type="ARBA" id="ARBA00022692"/>
    </source>
</evidence>
<evidence type="ECO:0000256" key="10">
    <source>
        <dbReference type="SAM" id="MobiDB-lite"/>
    </source>
</evidence>
<dbReference type="GO" id="GO:0009306">
    <property type="term" value="P:protein secretion"/>
    <property type="evidence" value="ECO:0007669"/>
    <property type="project" value="InterPro"/>
</dbReference>
<dbReference type="Proteomes" id="UP000214646">
    <property type="component" value="Unassembled WGS sequence"/>
</dbReference>
<dbReference type="AlphaFoldDB" id="A0A225E4E4"/>
<dbReference type="InterPro" id="IPR049031">
    <property type="entry name" value="T2SSK_SAM-like_1st"/>
</dbReference>
<keyword evidence="5" id="KW-0997">Cell inner membrane</keyword>